<evidence type="ECO:0000256" key="5">
    <source>
        <dbReference type="ARBA" id="ARBA00022490"/>
    </source>
</evidence>
<dbReference type="GO" id="GO:0030686">
    <property type="term" value="C:90S preribosome"/>
    <property type="evidence" value="ECO:0007669"/>
    <property type="project" value="InterPro"/>
</dbReference>
<dbReference type="Pfam" id="PF16752">
    <property type="entry name" value="TBCC_N"/>
    <property type="match status" value="1"/>
</dbReference>
<dbReference type="SMART" id="SM00673">
    <property type="entry name" value="CARP"/>
    <property type="match status" value="2"/>
</dbReference>
<evidence type="ECO:0000256" key="3">
    <source>
        <dbReference type="ARBA" id="ARBA00008848"/>
    </source>
</evidence>
<evidence type="ECO:0000256" key="1">
    <source>
        <dbReference type="ARBA" id="ARBA00004496"/>
    </source>
</evidence>
<evidence type="ECO:0000256" key="2">
    <source>
        <dbReference type="ARBA" id="ARBA00004604"/>
    </source>
</evidence>
<comment type="similarity">
    <text evidence="4">Belongs to the SLX9 family.</text>
</comment>
<dbReference type="Gene3D" id="2.160.20.70">
    <property type="match status" value="1"/>
</dbReference>
<dbReference type="EMBL" id="RCHS01004377">
    <property type="protein sequence ID" value="RMX34734.1"/>
    <property type="molecule type" value="Genomic_DNA"/>
</dbReference>
<keyword evidence="12" id="KW-1185">Reference proteome</keyword>
<keyword evidence="8" id="KW-0539">Nucleus</keyword>
<keyword evidence="5" id="KW-0963">Cytoplasm</keyword>
<comment type="caution">
    <text evidence="11">The sequence shown here is derived from an EMBL/GenBank/DDBJ whole genome shotgun (WGS) entry which is preliminary data.</text>
</comment>
<dbReference type="GO" id="GO:0005737">
    <property type="term" value="C:cytoplasm"/>
    <property type="evidence" value="ECO:0007669"/>
    <property type="project" value="UniProtKB-SubCell"/>
</dbReference>
<keyword evidence="7" id="KW-0143">Chaperone</keyword>
<evidence type="ECO:0000256" key="7">
    <source>
        <dbReference type="ARBA" id="ARBA00023186"/>
    </source>
</evidence>
<dbReference type="GO" id="GO:0007023">
    <property type="term" value="P:post-chaperonin tubulin folding pathway"/>
    <property type="evidence" value="ECO:0007669"/>
    <property type="project" value="InterPro"/>
</dbReference>
<dbReference type="GO" id="GO:0000462">
    <property type="term" value="P:maturation of SSU-rRNA from tricistronic rRNA transcript (SSU-rRNA, 5.8S rRNA, LSU-rRNA)"/>
    <property type="evidence" value="ECO:0007669"/>
    <property type="project" value="InterPro"/>
</dbReference>
<dbReference type="GO" id="GO:0007021">
    <property type="term" value="P:tubulin complex assembly"/>
    <property type="evidence" value="ECO:0007669"/>
    <property type="project" value="TreeGrafter"/>
</dbReference>
<dbReference type="InterPro" id="IPR006599">
    <property type="entry name" value="CARP_motif"/>
</dbReference>
<dbReference type="STRING" id="46731.A0A3M6T445"/>
<gene>
    <name evidence="11" type="ORF">pdam_00010186</name>
</gene>
<dbReference type="InterPro" id="IPR027684">
    <property type="entry name" value="TBCC"/>
</dbReference>
<dbReference type="Gene3D" id="1.20.58.1250">
    <property type="entry name" value="Tubulin Binding Cofactor C, N-terminal domain"/>
    <property type="match status" value="1"/>
</dbReference>
<evidence type="ECO:0000256" key="8">
    <source>
        <dbReference type="ARBA" id="ARBA00023242"/>
    </source>
</evidence>
<evidence type="ECO:0000259" key="10">
    <source>
        <dbReference type="PROSITE" id="PS51329"/>
    </source>
</evidence>
<dbReference type="InterPro" id="IPR012945">
    <property type="entry name" value="Tubulin-bd_cofactor_C_dom"/>
</dbReference>
<dbReference type="PROSITE" id="PS51329">
    <property type="entry name" value="C_CAP_COFACTOR_C"/>
    <property type="match status" value="1"/>
</dbReference>
<feature type="domain" description="C-CAP/cofactor C-like" evidence="10">
    <location>
        <begin position="154"/>
        <end position="303"/>
    </location>
</feature>
<dbReference type="Pfam" id="PF07986">
    <property type="entry name" value="TBCC"/>
    <property type="match status" value="1"/>
</dbReference>
<dbReference type="InterPro" id="IPR016098">
    <property type="entry name" value="CAP/MinC_C"/>
</dbReference>
<comment type="similarity">
    <text evidence="3">Belongs to the TBCC family.</text>
</comment>
<dbReference type="Pfam" id="PF15341">
    <property type="entry name" value="SLX9"/>
    <property type="match status" value="1"/>
</dbReference>
<evidence type="ECO:0000313" key="12">
    <source>
        <dbReference type="Proteomes" id="UP000275408"/>
    </source>
</evidence>
<dbReference type="InterPro" id="IPR038397">
    <property type="entry name" value="TBCC_N_sf"/>
</dbReference>
<accession>A0A3M6T445</accession>
<dbReference type="PANTHER" id="PTHR15139:SF0">
    <property type="entry name" value="TUBULIN-SPECIFIC CHAPERONE C"/>
    <property type="match status" value="1"/>
</dbReference>
<dbReference type="OrthoDB" id="194775at2759"/>
<proteinExistence type="inferred from homology"/>
<evidence type="ECO:0000256" key="6">
    <source>
        <dbReference type="ARBA" id="ARBA00022990"/>
    </source>
</evidence>
<keyword evidence="6" id="KW-0007">Acetylation</keyword>
<dbReference type="AlphaFoldDB" id="A0A3M6T445"/>
<dbReference type="PANTHER" id="PTHR15139">
    <property type="entry name" value="TUBULIN FOLDING COFACTOR C"/>
    <property type="match status" value="1"/>
</dbReference>
<evidence type="ECO:0000313" key="11">
    <source>
        <dbReference type="EMBL" id="RMX34734.1"/>
    </source>
</evidence>
<name>A0A3M6T445_POCDA</name>
<dbReference type="GO" id="GO:0030688">
    <property type="term" value="C:preribosome, small subunit precursor"/>
    <property type="evidence" value="ECO:0007669"/>
    <property type="project" value="InterPro"/>
</dbReference>
<organism evidence="11 12">
    <name type="scientific">Pocillopora damicornis</name>
    <name type="common">Cauliflower coral</name>
    <name type="synonym">Millepora damicornis</name>
    <dbReference type="NCBI Taxonomy" id="46731"/>
    <lineage>
        <taxon>Eukaryota</taxon>
        <taxon>Metazoa</taxon>
        <taxon>Cnidaria</taxon>
        <taxon>Anthozoa</taxon>
        <taxon>Hexacorallia</taxon>
        <taxon>Scleractinia</taxon>
        <taxon>Astrocoeniina</taxon>
        <taxon>Pocilloporidae</taxon>
        <taxon>Pocillopora</taxon>
    </lineage>
</organism>
<dbReference type="InterPro" id="IPR028160">
    <property type="entry name" value="Slx9-like"/>
</dbReference>
<dbReference type="GO" id="GO:0015631">
    <property type="term" value="F:tubulin binding"/>
    <property type="evidence" value="ECO:0007669"/>
    <property type="project" value="InterPro"/>
</dbReference>
<evidence type="ECO:0000256" key="9">
    <source>
        <dbReference type="ARBA" id="ARBA00026055"/>
    </source>
</evidence>
<sequence length="384" mass="43369">MADIRERLERRNEERLAAIEKRKADKESKEQPSENVEYITSTFSKEKSDIEEQLGKRATTIEAGNKLKAGEFFDMLSDKCQKLQKFVADSAMFLPSRDIQVLQETVKALQQDINEKREEYLPKKKFTFKTRKKETFNKDGPLSQEAKNKELPLPATEKKLLDSCLGFQGVADQTLTMNQSQVKNQDITLRDLQNCTVIIYGPPSALHMNKLTRCTVLCGPVSGAVFIEDCAKCNFVFPCHQLRVHSTTDSKFYLHVTSRAIVEDCSNVELHAGRLVEESSKKAKERAKTVVVGDMEPLLSALPTINIPDLTTSTKSFNIGNGKEKFAKNRKKMSKKSRQALHTSEIAHFQEVVKHPAFKADPLAAISEHIKNAIQREHENQTSG</sequence>
<comment type="subunit">
    <text evidence="9">Supercomplex made of cofactors A to E. Cofactors A and D function by capturing and stabilizing tubulin in a quasi-native conformation. Cofactor E binds to the cofactor D-tubulin complex; interaction with cofactor C then causes the release of tubulin polypeptides that are committed to the native state.</text>
</comment>
<dbReference type="Proteomes" id="UP000275408">
    <property type="component" value="Unassembled WGS sequence"/>
</dbReference>
<protein>
    <recommendedName>
        <fullName evidence="10">C-CAP/cofactor C-like domain-containing protein</fullName>
    </recommendedName>
</protein>
<dbReference type="InterPro" id="IPR031925">
    <property type="entry name" value="TBCC_N"/>
</dbReference>
<reference evidence="11 12" key="1">
    <citation type="journal article" date="2018" name="Sci. Rep.">
        <title>Comparative analysis of the Pocillopora damicornis genome highlights role of immune system in coral evolution.</title>
        <authorList>
            <person name="Cunning R."/>
            <person name="Bay R.A."/>
            <person name="Gillette P."/>
            <person name="Baker A.C."/>
            <person name="Traylor-Knowles N."/>
        </authorList>
    </citation>
    <scope>NUCLEOTIDE SEQUENCE [LARGE SCALE GENOMIC DNA]</scope>
    <source>
        <strain evidence="11">RSMAS</strain>
        <tissue evidence="11">Whole animal</tissue>
    </source>
</reference>
<evidence type="ECO:0000256" key="4">
    <source>
        <dbReference type="ARBA" id="ARBA00011022"/>
    </source>
</evidence>
<comment type="subcellular location">
    <subcellularLocation>
        <location evidence="1">Cytoplasm</location>
    </subcellularLocation>
    <subcellularLocation>
        <location evidence="2">Nucleus</location>
        <location evidence="2">Nucleolus</location>
    </subcellularLocation>
</comment>
<dbReference type="GO" id="GO:0005730">
    <property type="term" value="C:nucleolus"/>
    <property type="evidence" value="ECO:0007669"/>
    <property type="project" value="UniProtKB-SubCell"/>
</dbReference>
<dbReference type="InterPro" id="IPR017901">
    <property type="entry name" value="C-CAP_CF_C-like"/>
</dbReference>